<organism evidence="3 4">
    <name type="scientific">Anopheles arabiensis</name>
    <name type="common">Mosquito</name>
    <dbReference type="NCBI Taxonomy" id="7173"/>
    <lineage>
        <taxon>Eukaryota</taxon>
        <taxon>Metazoa</taxon>
        <taxon>Ecdysozoa</taxon>
        <taxon>Arthropoda</taxon>
        <taxon>Hexapoda</taxon>
        <taxon>Insecta</taxon>
        <taxon>Pterygota</taxon>
        <taxon>Neoptera</taxon>
        <taxon>Endopterygota</taxon>
        <taxon>Diptera</taxon>
        <taxon>Nematocera</taxon>
        <taxon>Culicoidea</taxon>
        <taxon>Culicidae</taxon>
        <taxon>Anophelinae</taxon>
        <taxon>Anopheles</taxon>
    </lineage>
</organism>
<feature type="region of interest" description="Disordered" evidence="2">
    <location>
        <begin position="451"/>
        <end position="499"/>
    </location>
</feature>
<evidence type="ECO:0000313" key="4">
    <source>
        <dbReference type="Proteomes" id="UP000075840"/>
    </source>
</evidence>
<evidence type="ECO:0000256" key="1">
    <source>
        <dbReference type="SAM" id="Coils"/>
    </source>
</evidence>
<feature type="coiled-coil region" evidence="1">
    <location>
        <begin position="353"/>
        <end position="380"/>
    </location>
</feature>
<proteinExistence type="predicted"/>
<reference evidence="3" key="1">
    <citation type="submission" date="2022-08" db="UniProtKB">
        <authorList>
            <consortium name="EnsemblMetazoa"/>
        </authorList>
    </citation>
    <scope>IDENTIFICATION</scope>
    <source>
        <strain evidence="3">Dongola</strain>
    </source>
</reference>
<feature type="region of interest" description="Disordered" evidence="2">
    <location>
        <begin position="570"/>
        <end position="593"/>
    </location>
</feature>
<feature type="coiled-coil region" evidence="1">
    <location>
        <begin position="187"/>
        <end position="270"/>
    </location>
</feature>
<sequence>QCCIAVSVQLSVPRLSNNGHIFAIVHLSPTKRSNETKSSNGKPTYDSAKGLCLFLGEKKGYAAKTKQVPGRSVPPCCGMDRLKAENEELRQELYTVKKKLQVANQISTDLSDELEQQVAKSNCQLEQMRTEHATQLKAQEAQIEQLSKELAAQRSEPPQQCPPADGPVPEHIEEMLRMVQEKSLRAKRDWEEEEREYQSEIVQLQQKLTTADRKLAGALTNIAELNEEIELLREQLASKKGNLEIKAQEAEELRDLLEATQQQNGMLAAELAGLRSNSNSALEKGNSLFREVADQRKQLMHTYTQLKQRFFQLKREHEDCPREIRTLRMAQRESQTQYERCVQLVRSVEYYNMKALHEQIKDLTEQLARADRRVRYLEHEMASKSFDWVNVLIEYYTKEMDQLKSSLYSYQHKQRQAMDMQEDAVKEAWKWRLEAQRMKLKMLQIEVPPAPADMAEGAGSPTSDTTLVPQREVPDRDGQRESSPNDTVASETVSAENKSHDATIICNEKADESGAKTITTTTTKPCMSGSPMKEEAAGAMPLQERNANQLVMKIVPFKFYKISDLIAKQKEETDNVSPPEAKHAAGEGVDGGK</sequence>
<accession>A0A182HIF3</accession>
<name>A0A182HIF3_ANOAR</name>
<protein>
    <submittedName>
        <fullName evidence="3">Uncharacterized protein</fullName>
    </submittedName>
</protein>
<dbReference type="VEuPathDB" id="VectorBase:AARA001013"/>
<evidence type="ECO:0000313" key="3">
    <source>
        <dbReference type="EnsemblMetazoa" id="AARA001013-PA"/>
    </source>
</evidence>
<feature type="compositionally biased region" description="Polar residues" evidence="2">
    <location>
        <begin position="481"/>
        <end position="496"/>
    </location>
</feature>
<feature type="compositionally biased region" description="Basic and acidic residues" evidence="2">
    <location>
        <begin position="580"/>
        <end position="593"/>
    </location>
</feature>
<dbReference type="EnsemblMetazoa" id="AARA001013-RA">
    <property type="protein sequence ID" value="AARA001013-PA"/>
    <property type="gene ID" value="AARA001013"/>
</dbReference>
<keyword evidence="1" id="KW-0175">Coiled coil</keyword>
<evidence type="ECO:0000256" key="2">
    <source>
        <dbReference type="SAM" id="MobiDB-lite"/>
    </source>
</evidence>
<dbReference type="EMBL" id="APCN01003953">
    <property type="status" value="NOT_ANNOTATED_CDS"/>
    <property type="molecule type" value="Genomic_DNA"/>
</dbReference>
<keyword evidence="4" id="KW-1185">Reference proteome</keyword>
<dbReference type="Proteomes" id="UP000075840">
    <property type="component" value="Unassembled WGS sequence"/>
</dbReference>
<feature type="coiled-coil region" evidence="1">
    <location>
        <begin position="79"/>
        <end position="156"/>
    </location>
</feature>
<dbReference type="AlphaFoldDB" id="A0A182HIF3"/>
<dbReference type="VEuPathDB" id="VectorBase:AARA21_002584"/>